<reference evidence="1 2" key="1">
    <citation type="submission" date="2023-07" db="EMBL/GenBank/DDBJ databases">
        <title>Sorghum-associated microbial communities from plants grown in Nebraska, USA.</title>
        <authorList>
            <person name="Schachtman D."/>
        </authorList>
    </citation>
    <scope>NUCLEOTIDE SEQUENCE [LARGE SCALE GENOMIC DNA]</scope>
    <source>
        <strain evidence="1 2">DS1730</strain>
    </source>
</reference>
<evidence type="ECO:0008006" key="3">
    <source>
        <dbReference type="Google" id="ProtNLM"/>
    </source>
</evidence>
<comment type="caution">
    <text evidence="1">The sequence shown here is derived from an EMBL/GenBank/DDBJ whole genome shotgun (WGS) entry which is preliminary data.</text>
</comment>
<protein>
    <recommendedName>
        <fullName evidence="3">Glycosyltransferase</fullName>
    </recommendedName>
</protein>
<sequence length="317" mass="35710">MSGLNIVHITPTPLVGSPGKIAWAQKLSGHRSIAVALNDYPQNGPLSKKFLDRTLIIDSFTREFIDQEIKIADVIHVHNYLPTGKADWLKSLNQSAKYVYQAHSPLREGPLYVNRAEGHDIEYDLKLVVGQHWGRFYQDFKPVPNIILSPPSIQKRGDGEKLRIMFSPTHKHAGRWTSKNSDVLNRVLTNLQQLGKIDLVSPTQPVPPETLFDIRRTCHMTIDEISTGGFHMVSLEGMCAGNIVINRADFFGKATFASFCEGNMPPFVYTNESEVADTLMQFASDAELTRLKQSEAYAYFQEFCTPIKLVAKINELY</sequence>
<accession>A0ABU1MG08</accession>
<keyword evidence="2" id="KW-1185">Reference proteome</keyword>
<name>A0ABU1MG08_9HYPH</name>
<organism evidence="1 2">
    <name type="scientific">Brucella pseudogrignonensis</name>
    <dbReference type="NCBI Taxonomy" id="419475"/>
    <lineage>
        <taxon>Bacteria</taxon>
        <taxon>Pseudomonadati</taxon>
        <taxon>Pseudomonadota</taxon>
        <taxon>Alphaproteobacteria</taxon>
        <taxon>Hyphomicrobiales</taxon>
        <taxon>Brucellaceae</taxon>
        <taxon>Brucella/Ochrobactrum group</taxon>
        <taxon>Brucella</taxon>
    </lineage>
</organism>
<proteinExistence type="predicted"/>
<dbReference type="RefSeq" id="WP_310016140.1">
    <property type="nucleotide sequence ID" value="NZ_JAVDQT010000013.1"/>
</dbReference>
<gene>
    <name evidence="1" type="ORF">J2782_004424</name>
</gene>
<dbReference type="EMBL" id="JAVDQT010000013">
    <property type="protein sequence ID" value="MDR6434671.1"/>
    <property type="molecule type" value="Genomic_DNA"/>
</dbReference>
<evidence type="ECO:0000313" key="1">
    <source>
        <dbReference type="EMBL" id="MDR6434671.1"/>
    </source>
</evidence>
<dbReference type="Proteomes" id="UP001184614">
    <property type="component" value="Unassembled WGS sequence"/>
</dbReference>
<dbReference type="SUPFAM" id="SSF53756">
    <property type="entry name" value="UDP-Glycosyltransferase/glycogen phosphorylase"/>
    <property type="match status" value="1"/>
</dbReference>
<evidence type="ECO:0000313" key="2">
    <source>
        <dbReference type="Proteomes" id="UP001184614"/>
    </source>
</evidence>